<sequence length="76" mass="8474">MPEIPEETSSISFNAFIAIFSGMAKAALLLPTTEALGQLKWHWFQQENQLIDFEVIDAASRGFWGSALLLLKSKSM</sequence>
<gene>
    <name evidence="2" type="ORF">EG328_004107</name>
</gene>
<accession>A0A8H3VDZ1</accession>
<keyword evidence="1" id="KW-1133">Transmembrane helix</keyword>
<evidence type="ECO:0000256" key="1">
    <source>
        <dbReference type="SAM" id="Phobius"/>
    </source>
</evidence>
<dbReference type="PANTHER" id="PTHR35394:SF5">
    <property type="entry name" value="DUF3176 DOMAIN-CONTAINING PROTEIN"/>
    <property type="match status" value="1"/>
</dbReference>
<evidence type="ECO:0000313" key="2">
    <source>
        <dbReference type="EMBL" id="KAE9986975.1"/>
    </source>
</evidence>
<name>A0A8H3VDZ1_VENIN</name>
<dbReference type="EMBL" id="WNWS01000023">
    <property type="protein sequence ID" value="KAE9986975.1"/>
    <property type="molecule type" value="Genomic_DNA"/>
</dbReference>
<feature type="transmembrane region" description="Helical" evidence="1">
    <location>
        <begin position="12"/>
        <end position="30"/>
    </location>
</feature>
<keyword evidence="1" id="KW-0472">Membrane</keyword>
<dbReference type="Pfam" id="PF11374">
    <property type="entry name" value="DUF3176"/>
    <property type="match status" value="1"/>
</dbReference>
<dbReference type="AlphaFoldDB" id="A0A8H3VDZ1"/>
<dbReference type="InterPro" id="IPR021514">
    <property type="entry name" value="DUF3176"/>
</dbReference>
<comment type="caution">
    <text evidence="2">The sequence shown here is derived from an EMBL/GenBank/DDBJ whole genome shotgun (WGS) entry which is preliminary data.</text>
</comment>
<reference evidence="2 3" key="1">
    <citation type="submission" date="2018-12" db="EMBL/GenBank/DDBJ databases">
        <title>Venturia inaequalis Genome Resource.</title>
        <authorList>
            <person name="Lichtner F.J."/>
        </authorList>
    </citation>
    <scope>NUCLEOTIDE SEQUENCE [LARGE SCALE GENOMIC DNA]</scope>
    <source>
        <strain evidence="2 3">120213</strain>
    </source>
</reference>
<proteinExistence type="predicted"/>
<keyword evidence="1" id="KW-0812">Transmembrane</keyword>
<evidence type="ECO:0000313" key="3">
    <source>
        <dbReference type="Proteomes" id="UP000447873"/>
    </source>
</evidence>
<protein>
    <submittedName>
        <fullName evidence="2">Uncharacterized protein</fullName>
    </submittedName>
</protein>
<dbReference type="Proteomes" id="UP000447873">
    <property type="component" value="Unassembled WGS sequence"/>
</dbReference>
<organism evidence="2 3">
    <name type="scientific">Venturia inaequalis</name>
    <name type="common">Apple scab fungus</name>
    <dbReference type="NCBI Taxonomy" id="5025"/>
    <lineage>
        <taxon>Eukaryota</taxon>
        <taxon>Fungi</taxon>
        <taxon>Dikarya</taxon>
        <taxon>Ascomycota</taxon>
        <taxon>Pezizomycotina</taxon>
        <taxon>Dothideomycetes</taxon>
        <taxon>Pleosporomycetidae</taxon>
        <taxon>Venturiales</taxon>
        <taxon>Venturiaceae</taxon>
        <taxon>Venturia</taxon>
    </lineage>
</organism>
<dbReference type="PANTHER" id="PTHR35394">
    <property type="entry name" value="DUF3176 DOMAIN-CONTAINING PROTEIN"/>
    <property type="match status" value="1"/>
</dbReference>